<dbReference type="InterPro" id="IPR043129">
    <property type="entry name" value="ATPase_NBD"/>
</dbReference>
<keyword evidence="1" id="KW-0119">Carbohydrate metabolism</keyword>
<dbReference type="Proteomes" id="UP000219336">
    <property type="component" value="Unassembled WGS sequence"/>
</dbReference>
<evidence type="ECO:0000313" key="2">
    <source>
        <dbReference type="EMBL" id="SNX48224.1"/>
    </source>
</evidence>
<dbReference type="AlphaFoldDB" id="A0A240EHS0"/>
<keyword evidence="2" id="KW-0418">Kinase</keyword>
<proteinExistence type="predicted"/>
<dbReference type="Gene3D" id="3.30.420.40">
    <property type="match status" value="2"/>
</dbReference>
<dbReference type="PANTHER" id="PTHR18964">
    <property type="entry name" value="ROK (REPRESSOR, ORF, KINASE) FAMILY"/>
    <property type="match status" value="1"/>
</dbReference>
<gene>
    <name evidence="2" type="primary">mak</name>
    <name evidence="2" type="ORF">VTH8203_01842</name>
</gene>
<dbReference type="SUPFAM" id="SSF53067">
    <property type="entry name" value="Actin-like ATPase domain"/>
    <property type="match status" value="1"/>
</dbReference>
<dbReference type="PROSITE" id="PS01125">
    <property type="entry name" value="ROK"/>
    <property type="match status" value="1"/>
</dbReference>
<dbReference type="EC" id="2.7.1.4" evidence="2"/>
<dbReference type="PANTHER" id="PTHR18964:SF174">
    <property type="entry name" value="D-ALLOSE KINASE-RELATED"/>
    <property type="match status" value="1"/>
</dbReference>
<dbReference type="OrthoDB" id="9810372at2"/>
<keyword evidence="2" id="KW-0808">Transferase</keyword>
<reference evidence="3" key="1">
    <citation type="submission" date="2016-06" db="EMBL/GenBank/DDBJ databases">
        <authorList>
            <person name="Rodrigo-Torres L."/>
            <person name="Arahal R.D."/>
            <person name="Lucena T."/>
        </authorList>
    </citation>
    <scope>NUCLEOTIDE SEQUENCE [LARGE SCALE GENOMIC DNA]</scope>
    <source>
        <strain evidence="3">CECT8203</strain>
    </source>
</reference>
<organism evidence="2 3">
    <name type="scientific">Vibrio thalassae</name>
    <dbReference type="NCBI Taxonomy" id="1243014"/>
    <lineage>
        <taxon>Bacteria</taxon>
        <taxon>Pseudomonadati</taxon>
        <taxon>Pseudomonadota</taxon>
        <taxon>Gammaproteobacteria</taxon>
        <taxon>Vibrionales</taxon>
        <taxon>Vibrionaceae</taxon>
        <taxon>Vibrio</taxon>
    </lineage>
</organism>
<dbReference type="InterPro" id="IPR000600">
    <property type="entry name" value="ROK"/>
</dbReference>
<accession>A0A240EHS0</accession>
<keyword evidence="3" id="KW-1185">Reference proteome</keyword>
<evidence type="ECO:0000256" key="1">
    <source>
        <dbReference type="ARBA" id="ARBA00023277"/>
    </source>
</evidence>
<dbReference type="EMBL" id="OANU01000023">
    <property type="protein sequence ID" value="SNX48224.1"/>
    <property type="molecule type" value="Genomic_DNA"/>
</dbReference>
<sequence length="299" mass="31321">MIVGLDIGGTKIEGVALDSASYQTIVKHREPTETGSYEGFLASVMSVINTVSEKGEIESIGIGCCGSVGNDGLMQGANVTVLNGHDFIGDIQRQIDVPVAIANDADCLALSEFKDGAAKEAKHSCVAIIIGTGCGSGVIINNGIVTGLNRLGGEIGHNPLPNYSPEIDGQPVKCYCGSMNCAESFVSGTGFGRTFSEKHSPADSKQIMALHASGDRRAIAHLELYCDQLARTLANVVNFVDPEVIVLGGGMSNVDEIYPLVQDKLSQYTFTKSVKTKVVKSVHGDSSGVRGAAFLHSLS</sequence>
<dbReference type="Pfam" id="PF00480">
    <property type="entry name" value="ROK"/>
    <property type="match status" value="1"/>
</dbReference>
<dbReference type="InterPro" id="IPR049874">
    <property type="entry name" value="ROK_cs"/>
</dbReference>
<dbReference type="RefSeq" id="WP_096993422.1">
    <property type="nucleotide sequence ID" value="NZ_JBHSII010000011.1"/>
</dbReference>
<evidence type="ECO:0000313" key="3">
    <source>
        <dbReference type="Proteomes" id="UP000219336"/>
    </source>
</evidence>
<protein>
    <submittedName>
        <fullName evidence="2">Fructokinase</fullName>
        <ecNumber evidence="2">2.7.1.4</ecNumber>
    </submittedName>
</protein>
<name>A0A240EHS0_9VIBR</name>
<dbReference type="GO" id="GO:0008865">
    <property type="term" value="F:fructokinase activity"/>
    <property type="evidence" value="ECO:0007669"/>
    <property type="project" value="UniProtKB-EC"/>
</dbReference>